<dbReference type="PANTHER" id="PTHR38591">
    <property type="entry name" value="HYDROLASE"/>
    <property type="match status" value="1"/>
</dbReference>
<reference evidence="2 3" key="1">
    <citation type="submission" date="2018-01" db="EMBL/GenBank/DDBJ databases">
        <title>Draft genome sequences of six Vibrio diazotrophicus strains isolated from deep-sea sediments of the Baltic Sea.</title>
        <authorList>
            <person name="Castillo D."/>
            <person name="Vandieken V."/>
            <person name="Chiang O."/>
            <person name="Middelboe M."/>
        </authorList>
    </citation>
    <scope>NUCLEOTIDE SEQUENCE [LARGE SCALE GENOMIC DNA]</scope>
    <source>
        <strain evidence="2 3">60.27F</strain>
    </source>
</reference>
<protein>
    <submittedName>
        <fullName evidence="2">Carotenoid 1,2-hydratase</fullName>
    </submittedName>
</protein>
<accession>A0A2J8I443</accession>
<dbReference type="Proteomes" id="UP000236449">
    <property type="component" value="Unassembled WGS sequence"/>
</dbReference>
<comment type="caution">
    <text evidence="2">The sequence shown here is derived from an EMBL/GenBank/DDBJ whole genome shotgun (WGS) entry which is preliminary data.</text>
</comment>
<dbReference type="Pfam" id="PF17186">
    <property type="entry name" value="Lipocalin_9"/>
    <property type="match status" value="1"/>
</dbReference>
<organism evidence="2 3">
    <name type="scientific">Vibrio diazotrophicus</name>
    <dbReference type="NCBI Taxonomy" id="685"/>
    <lineage>
        <taxon>Bacteria</taxon>
        <taxon>Pseudomonadati</taxon>
        <taxon>Pseudomonadota</taxon>
        <taxon>Gammaproteobacteria</taxon>
        <taxon>Vibrionales</taxon>
        <taxon>Vibrionaceae</taxon>
        <taxon>Vibrio</taxon>
    </lineage>
</organism>
<dbReference type="RefSeq" id="WP_102965933.1">
    <property type="nucleotide sequence ID" value="NZ_POSK01000004.1"/>
</dbReference>
<dbReference type="InterPro" id="IPR023374">
    <property type="entry name" value="AttH-like_dom_sf"/>
</dbReference>
<dbReference type="AlphaFoldDB" id="A0A2J8I443"/>
<sequence length="374" mass="42847">MKVRVSLKYLIGFLILAAIVSIASIVFRDYKFEDDVEPNRELSSLLSADVKRAFAPVLPNNPVVLPDDSSFHPQHQHEWFHFFANVRDKKGHPYSVQWSYFRIAHDERVEELGWLNSQVYFSSVVISTDRKIWREQRVARGGIGQAGVSALPLRMWIDDWTWRSLGRNPFPGHLDVKTDTFSLSLYSDLDGPYVLPGEQGFQTKHETEPTATYNLQAPFLKVYGQLKLTKETDPIAVEGTAFMSKEWGTGLMSNTQQGWDKFVLKLDDDTTLSVNRYRHDEELPYLFGTLSSKEKTIVLDNKDIVILPLNKTVIEGGRVMPLEWRIMVPRYNIDLKTAPVNKQSWLPFIVPYWEGAINTTGSDIAHGYMQLTGY</sequence>
<dbReference type="InterPro" id="IPR010791">
    <property type="entry name" value="AttH_dom"/>
</dbReference>
<gene>
    <name evidence="2" type="ORF">C1N32_07765</name>
</gene>
<dbReference type="PANTHER" id="PTHR38591:SF1">
    <property type="entry name" value="BLL1000 PROTEIN"/>
    <property type="match status" value="1"/>
</dbReference>
<evidence type="ECO:0000313" key="2">
    <source>
        <dbReference type="EMBL" id="PNI05273.1"/>
    </source>
</evidence>
<dbReference type="Gene3D" id="2.40.370.10">
    <property type="entry name" value="AttH-like domain"/>
    <property type="match status" value="2"/>
</dbReference>
<dbReference type="EMBL" id="POSK01000004">
    <property type="protein sequence ID" value="PNI05273.1"/>
    <property type="molecule type" value="Genomic_DNA"/>
</dbReference>
<dbReference type="Pfam" id="PF07143">
    <property type="entry name" value="CrtC"/>
    <property type="match status" value="1"/>
</dbReference>
<name>A0A2J8I443_VIBDI</name>
<dbReference type="SUPFAM" id="SSF159245">
    <property type="entry name" value="AttH-like"/>
    <property type="match status" value="1"/>
</dbReference>
<proteinExistence type="predicted"/>
<feature type="domain" description="AttH" evidence="1">
    <location>
        <begin position="77"/>
        <end position="249"/>
    </location>
</feature>
<dbReference type="OrthoDB" id="9770826at2"/>
<evidence type="ECO:0000259" key="1">
    <source>
        <dbReference type="Pfam" id="PF07143"/>
    </source>
</evidence>
<evidence type="ECO:0000313" key="3">
    <source>
        <dbReference type="Proteomes" id="UP000236449"/>
    </source>
</evidence>